<dbReference type="Proteomes" id="UP000593578">
    <property type="component" value="Unassembled WGS sequence"/>
</dbReference>
<feature type="compositionally biased region" description="Polar residues" evidence="1">
    <location>
        <begin position="34"/>
        <end position="47"/>
    </location>
</feature>
<proteinExistence type="predicted"/>
<feature type="region of interest" description="Disordered" evidence="1">
    <location>
        <begin position="1"/>
        <end position="102"/>
    </location>
</feature>
<reference evidence="2 4" key="1">
    <citation type="journal article" date="2012" name="Nature">
        <title>Repeated polyploidization of Gossypium genomes and the evolution of spinnable cotton fibres.</title>
        <authorList>
            <person name="Paterson A.H."/>
            <person name="Wendel J.F."/>
            <person name="Gundlach H."/>
            <person name="Guo H."/>
            <person name="Jenkins J."/>
            <person name="Jin D."/>
            <person name="Llewellyn D."/>
            <person name="Showmaker K.C."/>
            <person name="Shu S."/>
            <person name="Udall J."/>
            <person name="Yoo M.J."/>
            <person name="Byers R."/>
            <person name="Chen W."/>
            <person name="Doron-Faigenboim A."/>
            <person name="Duke M.V."/>
            <person name="Gong L."/>
            <person name="Grimwood J."/>
            <person name="Grover C."/>
            <person name="Grupp K."/>
            <person name="Hu G."/>
            <person name="Lee T.H."/>
            <person name="Li J."/>
            <person name="Lin L."/>
            <person name="Liu T."/>
            <person name="Marler B.S."/>
            <person name="Page J.T."/>
            <person name="Roberts A.W."/>
            <person name="Romanel E."/>
            <person name="Sanders W.S."/>
            <person name="Szadkowski E."/>
            <person name="Tan X."/>
            <person name="Tang H."/>
            <person name="Xu C."/>
            <person name="Wang J."/>
            <person name="Wang Z."/>
            <person name="Zhang D."/>
            <person name="Zhang L."/>
            <person name="Ashrafi H."/>
            <person name="Bedon F."/>
            <person name="Bowers J.E."/>
            <person name="Brubaker C.L."/>
            <person name="Chee P.W."/>
            <person name="Das S."/>
            <person name="Gingle A.R."/>
            <person name="Haigler C.H."/>
            <person name="Harker D."/>
            <person name="Hoffmann L.V."/>
            <person name="Hovav R."/>
            <person name="Jones D.C."/>
            <person name="Lemke C."/>
            <person name="Mansoor S."/>
            <person name="ur Rahman M."/>
            <person name="Rainville L.N."/>
            <person name="Rambani A."/>
            <person name="Reddy U.K."/>
            <person name="Rong J.K."/>
            <person name="Saranga Y."/>
            <person name="Scheffler B.E."/>
            <person name="Scheffler J.A."/>
            <person name="Stelly D.M."/>
            <person name="Triplett B.A."/>
            <person name="Van Deynze A."/>
            <person name="Vaslin M.F."/>
            <person name="Waghmare V.N."/>
            <person name="Walford S.A."/>
            <person name="Wright R.J."/>
            <person name="Zaki E.A."/>
            <person name="Zhang T."/>
            <person name="Dennis E.S."/>
            <person name="Mayer K.F."/>
            <person name="Peterson D.G."/>
            <person name="Rokhsar D.S."/>
            <person name="Wang X."/>
            <person name="Schmutz J."/>
        </authorList>
    </citation>
    <scope>NUCLEOTIDE SEQUENCE [LARGE SCALE GENOMIC DNA]</scope>
</reference>
<keyword evidence="4" id="KW-1185">Reference proteome</keyword>
<feature type="compositionally biased region" description="Basic residues" evidence="1">
    <location>
        <begin position="92"/>
        <end position="102"/>
    </location>
</feature>
<evidence type="ECO:0000313" key="4">
    <source>
        <dbReference type="Proteomes" id="UP000032304"/>
    </source>
</evidence>
<dbReference type="EMBL" id="CM001745">
    <property type="protein sequence ID" value="KJB34458.1"/>
    <property type="molecule type" value="Genomic_DNA"/>
</dbReference>
<reference evidence="3" key="3">
    <citation type="submission" date="2020-04" db="EMBL/GenBank/DDBJ databases">
        <authorList>
            <person name="Grover C.E."/>
            <person name="Arick M.A. II"/>
            <person name="Thrash A."/>
            <person name="Conover J.L."/>
            <person name="Sanders W.S."/>
            <person name="Peterson D.G."/>
            <person name="Scheffler J.A."/>
            <person name="Scheffler B.E."/>
            <person name="Wendel J.F."/>
        </authorList>
    </citation>
    <scope>NUCLEOTIDE SEQUENCE</scope>
    <source>
        <strain evidence="3">8</strain>
        <tissue evidence="3">Leaf</tissue>
    </source>
</reference>
<sequence>MRSSSSNNGPLIEILKGVNSDNGGDGEQKKNSSTKRQGSNLKATNTFRGKKSKRAGKPSKECRTTAEASSSRAATPSISTKRGREVDENKSGTRHVKKRSTK</sequence>
<name>A0A0D2Q4L4_GOSRA</name>
<gene>
    <name evidence="2" type="ORF">B456_006G066900</name>
    <name evidence="3" type="ORF">Gorai_000466</name>
</gene>
<dbReference type="Gramene" id="KJB34458">
    <property type="protein sequence ID" value="KJB34458"/>
    <property type="gene ID" value="B456_006G066900"/>
</dbReference>
<accession>A0A0D2Q4L4</accession>
<protein>
    <submittedName>
        <fullName evidence="2">Uncharacterized protein</fullName>
    </submittedName>
</protein>
<feature type="compositionally biased region" description="Low complexity" evidence="1">
    <location>
        <begin position="65"/>
        <end position="77"/>
    </location>
</feature>
<reference evidence="3 5" key="2">
    <citation type="journal article" date="2019" name="Genome Biol. Evol.">
        <title>Insights into the evolution of the New World diploid cottons (Gossypium, subgenus Houzingenia) based on genome sequencing.</title>
        <authorList>
            <person name="Grover C.E."/>
            <person name="Arick M.A. 2nd"/>
            <person name="Thrash A."/>
            <person name="Conover J.L."/>
            <person name="Sanders W.S."/>
            <person name="Peterson D.G."/>
            <person name="Frelichowski J.E."/>
            <person name="Scheffler J.A."/>
            <person name="Scheffler B.E."/>
            <person name="Wendel J.F."/>
        </authorList>
    </citation>
    <scope>NUCLEOTIDE SEQUENCE [LARGE SCALE GENOMIC DNA]</scope>
    <source>
        <strain evidence="3">8</strain>
        <tissue evidence="3">Leaf</tissue>
    </source>
</reference>
<dbReference type="EMBL" id="JABEZZ010000006">
    <property type="protein sequence ID" value="MBA0587334.1"/>
    <property type="molecule type" value="Genomic_DNA"/>
</dbReference>
<evidence type="ECO:0000313" key="3">
    <source>
        <dbReference type="EMBL" id="MBA0587334.1"/>
    </source>
</evidence>
<evidence type="ECO:0000256" key="1">
    <source>
        <dbReference type="SAM" id="MobiDB-lite"/>
    </source>
</evidence>
<evidence type="ECO:0000313" key="5">
    <source>
        <dbReference type="Proteomes" id="UP000593578"/>
    </source>
</evidence>
<dbReference type="Proteomes" id="UP000032304">
    <property type="component" value="Chromosome 6"/>
</dbReference>
<feature type="compositionally biased region" description="Basic and acidic residues" evidence="1">
    <location>
        <begin position="82"/>
        <end position="91"/>
    </location>
</feature>
<dbReference type="AlphaFoldDB" id="A0A0D2Q4L4"/>
<evidence type="ECO:0000313" key="2">
    <source>
        <dbReference type="EMBL" id="KJB34458.1"/>
    </source>
</evidence>
<organism evidence="2 4">
    <name type="scientific">Gossypium raimondii</name>
    <name type="common">Peruvian cotton</name>
    <name type="synonym">Gossypium klotzschianum subsp. raimondii</name>
    <dbReference type="NCBI Taxonomy" id="29730"/>
    <lineage>
        <taxon>Eukaryota</taxon>
        <taxon>Viridiplantae</taxon>
        <taxon>Streptophyta</taxon>
        <taxon>Embryophyta</taxon>
        <taxon>Tracheophyta</taxon>
        <taxon>Spermatophyta</taxon>
        <taxon>Magnoliopsida</taxon>
        <taxon>eudicotyledons</taxon>
        <taxon>Gunneridae</taxon>
        <taxon>Pentapetalae</taxon>
        <taxon>rosids</taxon>
        <taxon>malvids</taxon>
        <taxon>Malvales</taxon>
        <taxon>Malvaceae</taxon>
        <taxon>Malvoideae</taxon>
        <taxon>Gossypium</taxon>
    </lineage>
</organism>
<feature type="compositionally biased region" description="Basic residues" evidence="1">
    <location>
        <begin position="48"/>
        <end position="57"/>
    </location>
</feature>